<reference evidence="13" key="1">
    <citation type="submission" date="2017-06" db="EMBL/GenBank/DDBJ databases">
        <authorList>
            <person name="Cremers G."/>
        </authorList>
    </citation>
    <scope>NUCLEOTIDE SEQUENCE [LARGE SCALE GENOMIC DNA]</scope>
</reference>
<keyword evidence="2" id="KW-0963">Cytoplasm</keyword>
<evidence type="ECO:0000313" key="12">
    <source>
        <dbReference type="EMBL" id="SNQ62152.1"/>
    </source>
</evidence>
<evidence type="ECO:0000256" key="5">
    <source>
        <dbReference type="ARBA" id="ARBA00022759"/>
    </source>
</evidence>
<evidence type="ECO:0000256" key="11">
    <source>
        <dbReference type="ARBA" id="ARBA00023204"/>
    </source>
</evidence>
<dbReference type="FunFam" id="3.30.420.10:FF:000002">
    <property type="entry name" value="Crossover junction endodeoxyribonuclease RuvC"/>
    <property type="match status" value="1"/>
</dbReference>
<dbReference type="InterPro" id="IPR036397">
    <property type="entry name" value="RNaseH_sf"/>
</dbReference>
<dbReference type="RefSeq" id="WP_096206757.1">
    <property type="nucleotide sequence ID" value="NZ_FZMP01000207.1"/>
</dbReference>
<keyword evidence="9" id="KW-0238">DNA-binding</keyword>
<dbReference type="InterPro" id="IPR012337">
    <property type="entry name" value="RNaseH-like_sf"/>
</dbReference>
<dbReference type="NCBIfam" id="NF000711">
    <property type="entry name" value="PRK00039.2-1"/>
    <property type="match status" value="1"/>
</dbReference>
<evidence type="ECO:0000256" key="8">
    <source>
        <dbReference type="ARBA" id="ARBA00022842"/>
    </source>
</evidence>
<keyword evidence="5" id="KW-0255">Endonuclease</keyword>
<keyword evidence="11" id="KW-0234">DNA repair</keyword>
<dbReference type="GO" id="GO:0006310">
    <property type="term" value="P:DNA recombination"/>
    <property type="evidence" value="ECO:0007669"/>
    <property type="project" value="UniProtKB-KW"/>
</dbReference>
<name>A0A284VSA5_9EURY</name>
<dbReference type="PRINTS" id="PR00696">
    <property type="entry name" value="RSOLVASERUVC"/>
</dbReference>
<dbReference type="NCBIfam" id="TIGR00228">
    <property type="entry name" value="ruvC"/>
    <property type="match status" value="1"/>
</dbReference>
<dbReference type="Gene3D" id="3.30.420.10">
    <property type="entry name" value="Ribonuclease H-like superfamily/Ribonuclease H"/>
    <property type="match status" value="1"/>
</dbReference>
<dbReference type="GO" id="GO:0008821">
    <property type="term" value="F:crossover junction DNA endonuclease activity"/>
    <property type="evidence" value="ECO:0007669"/>
    <property type="project" value="InterPro"/>
</dbReference>
<evidence type="ECO:0000256" key="4">
    <source>
        <dbReference type="ARBA" id="ARBA00022723"/>
    </source>
</evidence>
<dbReference type="GO" id="GO:0006281">
    <property type="term" value="P:DNA repair"/>
    <property type="evidence" value="ECO:0007669"/>
    <property type="project" value="UniProtKB-KW"/>
</dbReference>
<dbReference type="EC" id="3.1.22.4" evidence="12"/>
<evidence type="ECO:0000256" key="1">
    <source>
        <dbReference type="ARBA" id="ARBA00009518"/>
    </source>
</evidence>
<dbReference type="Proteomes" id="UP000218615">
    <property type="component" value="Unassembled WGS sequence"/>
</dbReference>
<protein>
    <submittedName>
        <fullName evidence="12">Crossover junction endodeoxyribonuclease RuvC</fullName>
        <ecNumber evidence="12">3.1.22.4</ecNumber>
    </submittedName>
</protein>
<dbReference type="InterPro" id="IPR002176">
    <property type="entry name" value="X-over_junc_endoDNase_RuvC"/>
</dbReference>
<dbReference type="GO" id="GO:0003677">
    <property type="term" value="F:DNA binding"/>
    <property type="evidence" value="ECO:0007669"/>
    <property type="project" value="UniProtKB-KW"/>
</dbReference>
<dbReference type="STRING" id="1392998.ANME2D_00596"/>
<dbReference type="EMBL" id="FZMP01000207">
    <property type="protein sequence ID" value="SNQ62152.1"/>
    <property type="molecule type" value="Genomic_DNA"/>
</dbReference>
<dbReference type="Pfam" id="PF02075">
    <property type="entry name" value="RuvC"/>
    <property type="match status" value="1"/>
</dbReference>
<keyword evidence="7 12" id="KW-0378">Hydrolase</keyword>
<dbReference type="AlphaFoldDB" id="A0A284VSA5"/>
<dbReference type="PANTHER" id="PTHR30194:SF3">
    <property type="entry name" value="CROSSOVER JUNCTION ENDODEOXYRIBONUCLEASE RUVC"/>
    <property type="match status" value="1"/>
</dbReference>
<evidence type="ECO:0000256" key="2">
    <source>
        <dbReference type="ARBA" id="ARBA00022490"/>
    </source>
</evidence>
<dbReference type="PANTHER" id="PTHR30194">
    <property type="entry name" value="CROSSOVER JUNCTION ENDODEOXYRIBONUCLEASE RUVC"/>
    <property type="match status" value="1"/>
</dbReference>
<proteinExistence type="inferred from homology"/>
<evidence type="ECO:0000256" key="10">
    <source>
        <dbReference type="ARBA" id="ARBA00023172"/>
    </source>
</evidence>
<evidence type="ECO:0000256" key="7">
    <source>
        <dbReference type="ARBA" id="ARBA00022801"/>
    </source>
</evidence>
<evidence type="ECO:0000256" key="3">
    <source>
        <dbReference type="ARBA" id="ARBA00022722"/>
    </source>
</evidence>
<evidence type="ECO:0000256" key="9">
    <source>
        <dbReference type="ARBA" id="ARBA00023125"/>
    </source>
</evidence>
<dbReference type="SUPFAM" id="SSF53098">
    <property type="entry name" value="Ribonuclease H-like"/>
    <property type="match status" value="1"/>
</dbReference>
<gene>
    <name evidence="12" type="primary">ruvC</name>
    <name evidence="12" type="ORF">MNV_60033</name>
</gene>
<dbReference type="CDD" id="cd16962">
    <property type="entry name" value="RuvC"/>
    <property type="match status" value="1"/>
</dbReference>
<dbReference type="HAMAP" id="MF_00034">
    <property type="entry name" value="RuvC"/>
    <property type="match status" value="1"/>
</dbReference>
<keyword evidence="8" id="KW-0460">Magnesium</keyword>
<dbReference type="OrthoDB" id="145593at2157"/>
<keyword evidence="13" id="KW-1185">Reference proteome</keyword>
<keyword evidence="4" id="KW-0479">Metal-binding</keyword>
<evidence type="ECO:0000256" key="6">
    <source>
        <dbReference type="ARBA" id="ARBA00022763"/>
    </source>
</evidence>
<comment type="similarity">
    <text evidence="1">Belongs to the RuvC family.</text>
</comment>
<organism evidence="12 13">
    <name type="scientific">Candidatus Methanoperedens nitratireducens</name>
    <dbReference type="NCBI Taxonomy" id="1392998"/>
    <lineage>
        <taxon>Archaea</taxon>
        <taxon>Methanobacteriati</taxon>
        <taxon>Methanobacteriota</taxon>
        <taxon>Stenosarchaea group</taxon>
        <taxon>Methanomicrobia</taxon>
        <taxon>Methanosarcinales</taxon>
        <taxon>ANME-2 cluster</taxon>
        <taxon>Candidatus Methanoperedentaceae</taxon>
        <taxon>Candidatus Methanoperedens</taxon>
    </lineage>
</organism>
<sequence>MIVIGIDPGLAIVGFGVIRKEDNSITPTPVSYGCIRTSAEKQTPERLMEIYNEVSALFEKYNPTAVAVERLFFNKNVTNAMSVSEARGVIFLAAQQKNIPLFEYTPNQVKQAITGSGCADKKQMQEMIKRLLNLDELPQPDDSADGLSIALCHINFLR</sequence>
<evidence type="ECO:0000313" key="13">
    <source>
        <dbReference type="Proteomes" id="UP000218615"/>
    </source>
</evidence>
<keyword evidence="10" id="KW-0233">DNA recombination</keyword>
<dbReference type="InterPro" id="IPR020563">
    <property type="entry name" value="X-over_junc_endoDNase_Mg_BS"/>
</dbReference>
<accession>A0A284VSA5</accession>
<keyword evidence="6" id="KW-0227">DNA damage</keyword>
<dbReference type="PROSITE" id="PS01321">
    <property type="entry name" value="RUVC"/>
    <property type="match status" value="1"/>
</dbReference>
<dbReference type="GO" id="GO:0046872">
    <property type="term" value="F:metal ion binding"/>
    <property type="evidence" value="ECO:0007669"/>
    <property type="project" value="UniProtKB-KW"/>
</dbReference>
<keyword evidence="3" id="KW-0540">Nuclease</keyword>